<gene>
    <name evidence="1" type="ORF">FKV68_17290</name>
</gene>
<keyword evidence="2" id="KW-1185">Reference proteome</keyword>
<dbReference type="GO" id="GO:0016740">
    <property type="term" value="F:transferase activity"/>
    <property type="evidence" value="ECO:0007669"/>
    <property type="project" value="UniProtKB-KW"/>
</dbReference>
<dbReference type="KEGG" id="emx:FKV68_17290"/>
<dbReference type="Pfam" id="PF14907">
    <property type="entry name" value="NTP_transf_5"/>
    <property type="match status" value="1"/>
</dbReference>
<accession>A0A859QW94</accession>
<sequence length="363" mass="40729">MKRDSYRDLLALASCLDGCVPSDVDWDAVIGLANKSMTISSLAAAMGRYARPEDIPEEVQAYLAEIYRRNAQRNTRLNSQLEEAIGCLNGIGIEPVAMKGAAILLAQRQSEIGARMLTDLDIFVRPADMPRAIGALQSIGYVIREDAGAGSWPGNPKFRLPVVLARPEDAGSIDLQCRPKGPAAFSDIEWVYRNGSRMTLDGAHVYVPSPFAQIVYLMLHDQFQDGDYWRGLVDVRHLLDIANLARSTEEMRWEALRSLFAPGYERHAIDTQILTASILFNISSDLAEPSGILPNLQLSRRKIQLERGYLRGPFTFLTLLTELLHYPSWDRFGGEPHASRWQELKRKARELRRIFRPIPPGKA</sequence>
<dbReference type="RefSeq" id="WP_180938976.1">
    <property type="nucleotide sequence ID" value="NZ_CP041238.1"/>
</dbReference>
<evidence type="ECO:0000313" key="2">
    <source>
        <dbReference type="Proteomes" id="UP000510721"/>
    </source>
</evidence>
<evidence type="ECO:0000313" key="1">
    <source>
        <dbReference type="EMBL" id="QLL63071.1"/>
    </source>
</evidence>
<dbReference type="Proteomes" id="UP000510721">
    <property type="component" value="Chromosome"/>
</dbReference>
<proteinExistence type="predicted"/>
<dbReference type="Gene3D" id="3.30.460.40">
    <property type="match status" value="1"/>
</dbReference>
<name>A0A859QW94_9HYPH</name>
<organism evidence="1 2">
    <name type="scientific">Sinorhizobium mexicanum</name>
    <dbReference type="NCBI Taxonomy" id="375549"/>
    <lineage>
        <taxon>Bacteria</taxon>
        <taxon>Pseudomonadati</taxon>
        <taxon>Pseudomonadota</taxon>
        <taxon>Alphaproteobacteria</taxon>
        <taxon>Hyphomicrobiales</taxon>
        <taxon>Rhizobiaceae</taxon>
        <taxon>Sinorhizobium/Ensifer group</taxon>
        <taxon>Sinorhizobium</taxon>
    </lineage>
</organism>
<dbReference type="EMBL" id="CP041238">
    <property type="protein sequence ID" value="QLL63071.1"/>
    <property type="molecule type" value="Genomic_DNA"/>
</dbReference>
<dbReference type="InterPro" id="IPR039498">
    <property type="entry name" value="NTP_transf_5"/>
</dbReference>
<keyword evidence="1" id="KW-0808">Transferase</keyword>
<protein>
    <submittedName>
        <fullName evidence="1">Nucleotidyltransferase family protein</fullName>
    </submittedName>
</protein>
<dbReference type="AlphaFoldDB" id="A0A859QW94"/>
<reference evidence="1 2" key="1">
    <citation type="submission" date="2019-06" db="EMBL/GenBank/DDBJ databases">
        <title>Complete genome sequence of Ensifer mexicanus ITTG R7 isolated from nodules of Acacia angustissima (Mill.) Kuntze.</title>
        <authorList>
            <person name="Rincon-Rosales R."/>
            <person name="Rogel M.A."/>
            <person name="Guerrero G."/>
            <person name="Rincon-Molina C.I."/>
            <person name="Lopez-Lopez A."/>
            <person name="Martinez-Romero E."/>
        </authorList>
    </citation>
    <scope>NUCLEOTIDE SEQUENCE [LARGE SCALE GENOMIC DNA]</scope>
    <source>
        <strain evidence="1 2">ITTG R7</strain>
    </source>
</reference>